<dbReference type="GO" id="GO:0033743">
    <property type="term" value="F:peptide-methionine (R)-S-oxide reductase activity"/>
    <property type="evidence" value="ECO:0007669"/>
    <property type="project" value="UniProtKB-UniRule"/>
</dbReference>
<dbReference type="PANTHER" id="PTHR10173:SF52">
    <property type="entry name" value="METHIONINE-R-SULFOXIDE REDUCTASE B1"/>
    <property type="match status" value="1"/>
</dbReference>
<evidence type="ECO:0000256" key="7">
    <source>
        <dbReference type="ARBA" id="ARBA00048488"/>
    </source>
</evidence>
<evidence type="ECO:0000256" key="1">
    <source>
        <dbReference type="ARBA" id="ARBA00007174"/>
    </source>
</evidence>
<dbReference type="SUPFAM" id="SSF51316">
    <property type="entry name" value="Mss4-like"/>
    <property type="match status" value="1"/>
</dbReference>
<dbReference type="AlphaFoldDB" id="A0A378R9P8"/>
<evidence type="ECO:0000256" key="6">
    <source>
        <dbReference type="ARBA" id="ARBA00023002"/>
    </source>
</evidence>
<keyword evidence="6 9" id="KW-0560">Oxidoreductase</keyword>
<evidence type="ECO:0000259" key="10">
    <source>
        <dbReference type="PROSITE" id="PS51790"/>
    </source>
</evidence>
<protein>
    <recommendedName>
        <fullName evidence="3 9">Peptide methionine sulfoxide reductase MsrB</fullName>
        <ecNumber evidence="2 9">1.8.4.12</ecNumber>
    </recommendedName>
    <alternativeName>
        <fullName evidence="8 9">Peptide-methionine (R)-S-oxide reductase</fullName>
    </alternativeName>
</protein>
<comment type="cofactor">
    <cofactor evidence="9">
        <name>Zn(2+)</name>
        <dbReference type="ChEBI" id="CHEBI:29105"/>
    </cofactor>
    <text evidence="9">Binds 1 zinc ion per subunit. The zinc ion is important for the structural integrity of the protein.</text>
</comment>
<dbReference type="Gene3D" id="2.170.150.20">
    <property type="entry name" value="Peptide methionine sulfoxide reductase"/>
    <property type="match status" value="1"/>
</dbReference>
<dbReference type="OrthoDB" id="9785497at2"/>
<reference evidence="11 12" key="1">
    <citation type="submission" date="2018-06" db="EMBL/GenBank/DDBJ databases">
        <authorList>
            <consortium name="Pathogen Informatics"/>
            <person name="Doyle S."/>
        </authorList>
    </citation>
    <scope>NUCLEOTIDE SEQUENCE [LARGE SCALE GENOMIC DNA]</scope>
    <source>
        <strain evidence="11 12">NCTC10293</strain>
    </source>
</reference>
<dbReference type="PANTHER" id="PTHR10173">
    <property type="entry name" value="METHIONINE SULFOXIDE REDUCTASE"/>
    <property type="match status" value="1"/>
</dbReference>
<dbReference type="InterPro" id="IPR002579">
    <property type="entry name" value="Met_Sox_Rdtase_MsrB_dom"/>
</dbReference>
<feature type="binding site" evidence="9">
    <location>
        <position position="112"/>
    </location>
    <ligand>
        <name>Zn(2+)</name>
        <dbReference type="ChEBI" id="CHEBI:29105"/>
    </ligand>
</feature>
<dbReference type="EMBL" id="UGQE01000004">
    <property type="protein sequence ID" value="STZ14844.1"/>
    <property type="molecule type" value="Genomic_DNA"/>
</dbReference>
<dbReference type="Proteomes" id="UP000255279">
    <property type="component" value="Unassembled WGS sequence"/>
</dbReference>
<sequence>MTQSTNTAKTIPNLSADDIAQMSEADWQARLSSDEYYVLRQKGTERPFTGAYTDSEAVGTYHCKGCGAPLFTSQDKFHSGCGWPSFDRTISDGALTETLDLSHGMRRIEVTCSRCGGHMGHVFPDGPADTTGLRYCINSIAITFNGN</sequence>
<evidence type="ECO:0000256" key="5">
    <source>
        <dbReference type="ARBA" id="ARBA00022833"/>
    </source>
</evidence>
<dbReference type="GO" id="GO:0005737">
    <property type="term" value="C:cytoplasm"/>
    <property type="evidence" value="ECO:0007669"/>
    <property type="project" value="TreeGrafter"/>
</dbReference>
<dbReference type="InterPro" id="IPR011057">
    <property type="entry name" value="Mss4-like_sf"/>
</dbReference>
<organism evidence="11 12">
    <name type="scientific">Moraxella caviae</name>
    <dbReference type="NCBI Taxonomy" id="34060"/>
    <lineage>
        <taxon>Bacteria</taxon>
        <taxon>Pseudomonadati</taxon>
        <taxon>Pseudomonadota</taxon>
        <taxon>Gammaproteobacteria</taxon>
        <taxon>Moraxellales</taxon>
        <taxon>Moraxellaceae</taxon>
        <taxon>Moraxella</taxon>
    </lineage>
</organism>
<dbReference type="PROSITE" id="PS51790">
    <property type="entry name" value="MSRB"/>
    <property type="match status" value="1"/>
</dbReference>
<evidence type="ECO:0000256" key="8">
    <source>
        <dbReference type="ARBA" id="ARBA00075819"/>
    </source>
</evidence>
<feature type="domain" description="MsrB" evidence="10">
    <location>
        <begin position="24"/>
        <end position="147"/>
    </location>
</feature>
<feature type="active site" description="Nucleophile" evidence="9">
    <location>
        <position position="136"/>
    </location>
</feature>
<dbReference type="GO" id="GO:0006979">
    <property type="term" value="P:response to oxidative stress"/>
    <property type="evidence" value="ECO:0007669"/>
    <property type="project" value="InterPro"/>
</dbReference>
<comment type="similarity">
    <text evidence="1 9">Belongs to the MsrB Met sulfoxide reductase family.</text>
</comment>
<evidence type="ECO:0000313" key="11">
    <source>
        <dbReference type="EMBL" id="STZ14844.1"/>
    </source>
</evidence>
<keyword evidence="5 9" id="KW-0862">Zinc</keyword>
<feature type="binding site" evidence="9">
    <location>
        <position position="66"/>
    </location>
    <ligand>
        <name>Zn(2+)</name>
        <dbReference type="ChEBI" id="CHEBI:29105"/>
    </ligand>
</feature>
<keyword evidence="4 9" id="KW-0479">Metal-binding</keyword>
<gene>
    <name evidence="9 11" type="primary">msrB</name>
    <name evidence="11" type="ORF">NCTC10293_02443</name>
</gene>
<evidence type="ECO:0000256" key="4">
    <source>
        <dbReference type="ARBA" id="ARBA00022723"/>
    </source>
</evidence>
<dbReference type="HAMAP" id="MF_01400">
    <property type="entry name" value="MsrB"/>
    <property type="match status" value="1"/>
</dbReference>
<comment type="catalytic activity">
    <reaction evidence="7 9">
        <text>L-methionyl-[protein] + [thioredoxin]-disulfide + H2O = L-methionyl-(R)-S-oxide-[protein] + [thioredoxin]-dithiol</text>
        <dbReference type="Rhea" id="RHEA:24164"/>
        <dbReference type="Rhea" id="RHEA-COMP:10698"/>
        <dbReference type="Rhea" id="RHEA-COMP:10700"/>
        <dbReference type="Rhea" id="RHEA-COMP:12313"/>
        <dbReference type="Rhea" id="RHEA-COMP:12314"/>
        <dbReference type="ChEBI" id="CHEBI:15377"/>
        <dbReference type="ChEBI" id="CHEBI:16044"/>
        <dbReference type="ChEBI" id="CHEBI:29950"/>
        <dbReference type="ChEBI" id="CHEBI:45764"/>
        <dbReference type="ChEBI" id="CHEBI:50058"/>
        <dbReference type="EC" id="1.8.4.12"/>
    </reaction>
</comment>
<feature type="binding site" evidence="9">
    <location>
        <position position="63"/>
    </location>
    <ligand>
        <name>Zn(2+)</name>
        <dbReference type="ChEBI" id="CHEBI:29105"/>
    </ligand>
</feature>
<dbReference type="InterPro" id="IPR028427">
    <property type="entry name" value="Met_Sox_Rdtase_MsrB"/>
</dbReference>
<evidence type="ECO:0000256" key="3">
    <source>
        <dbReference type="ARBA" id="ARBA00021130"/>
    </source>
</evidence>
<dbReference type="EC" id="1.8.4.12" evidence="2 9"/>
<evidence type="ECO:0000256" key="2">
    <source>
        <dbReference type="ARBA" id="ARBA00012499"/>
    </source>
</evidence>
<dbReference type="FunFam" id="2.170.150.20:FF:000001">
    <property type="entry name" value="Peptide methionine sulfoxide reductase MsrB"/>
    <property type="match status" value="1"/>
</dbReference>
<accession>A0A378R9P8</accession>
<feature type="binding site" evidence="9">
    <location>
        <position position="115"/>
    </location>
    <ligand>
        <name>Zn(2+)</name>
        <dbReference type="ChEBI" id="CHEBI:29105"/>
    </ligand>
</feature>
<evidence type="ECO:0000256" key="9">
    <source>
        <dbReference type="HAMAP-Rule" id="MF_01400"/>
    </source>
</evidence>
<dbReference type="Pfam" id="PF01641">
    <property type="entry name" value="SelR"/>
    <property type="match status" value="1"/>
</dbReference>
<dbReference type="GO" id="GO:0008270">
    <property type="term" value="F:zinc ion binding"/>
    <property type="evidence" value="ECO:0007669"/>
    <property type="project" value="UniProtKB-UniRule"/>
</dbReference>
<dbReference type="GO" id="GO:0030091">
    <property type="term" value="P:protein repair"/>
    <property type="evidence" value="ECO:0007669"/>
    <property type="project" value="InterPro"/>
</dbReference>
<proteinExistence type="inferred from homology"/>
<name>A0A378R9P8_9GAMM</name>
<evidence type="ECO:0000313" key="12">
    <source>
        <dbReference type="Proteomes" id="UP000255279"/>
    </source>
</evidence>
<dbReference type="NCBIfam" id="TIGR00357">
    <property type="entry name" value="peptide-methionine (R)-S-oxide reductase MsrB"/>
    <property type="match status" value="1"/>
</dbReference>